<dbReference type="InterPro" id="IPR000182">
    <property type="entry name" value="GNAT_dom"/>
</dbReference>
<accession>A0ABQ3UGT3</accession>
<organism evidence="2 3">
    <name type="scientific">Ktedonobacter robiniae</name>
    <dbReference type="NCBI Taxonomy" id="2778365"/>
    <lineage>
        <taxon>Bacteria</taxon>
        <taxon>Bacillati</taxon>
        <taxon>Chloroflexota</taxon>
        <taxon>Ktedonobacteria</taxon>
        <taxon>Ktedonobacterales</taxon>
        <taxon>Ktedonobacteraceae</taxon>
        <taxon>Ktedonobacter</taxon>
    </lineage>
</organism>
<dbReference type="PROSITE" id="PS51186">
    <property type="entry name" value="GNAT"/>
    <property type="match status" value="1"/>
</dbReference>
<dbReference type="Gene3D" id="3.40.630.30">
    <property type="match status" value="1"/>
</dbReference>
<feature type="domain" description="N-acetyltransferase" evidence="1">
    <location>
        <begin position="6"/>
        <end position="167"/>
    </location>
</feature>
<dbReference type="RefSeq" id="WP_201368852.1">
    <property type="nucleotide sequence ID" value="NZ_BNJG01000001.1"/>
</dbReference>
<dbReference type="InterPro" id="IPR016181">
    <property type="entry name" value="Acyl_CoA_acyltransferase"/>
</dbReference>
<sequence>MAHHFAIFEPERDLADLVTLWQSTVGSQWPLSAERIQLVLNGPEAHHFALREEGRLIAFAATFQSPRGHDKVGHLAALLVAPDKQRQGIGSELHDVAFNYLQQQPGLRAIQLGSIYPRFWCGVPTNLPVAPFFVRKGWQLDEIVYDMVRDLHDFSIPTRIVERMQREGIRFEVATPRRLTHSEPSRSASFITGCAR</sequence>
<dbReference type="EMBL" id="BNJG01000001">
    <property type="protein sequence ID" value="GHO51888.1"/>
    <property type="molecule type" value="Genomic_DNA"/>
</dbReference>
<gene>
    <name evidence="2" type="ORF">KSB_03630</name>
</gene>
<dbReference type="Proteomes" id="UP000654345">
    <property type="component" value="Unassembled WGS sequence"/>
</dbReference>
<dbReference type="Pfam" id="PF00583">
    <property type="entry name" value="Acetyltransf_1"/>
    <property type="match status" value="1"/>
</dbReference>
<comment type="caution">
    <text evidence="2">The sequence shown here is derived from an EMBL/GenBank/DDBJ whole genome shotgun (WGS) entry which is preliminary data.</text>
</comment>
<keyword evidence="3" id="KW-1185">Reference proteome</keyword>
<evidence type="ECO:0000313" key="2">
    <source>
        <dbReference type="EMBL" id="GHO51888.1"/>
    </source>
</evidence>
<proteinExistence type="predicted"/>
<dbReference type="CDD" id="cd04301">
    <property type="entry name" value="NAT_SF"/>
    <property type="match status" value="1"/>
</dbReference>
<evidence type="ECO:0000313" key="3">
    <source>
        <dbReference type="Proteomes" id="UP000654345"/>
    </source>
</evidence>
<protein>
    <recommendedName>
        <fullName evidence="1">N-acetyltransferase domain-containing protein</fullName>
    </recommendedName>
</protein>
<dbReference type="SUPFAM" id="SSF55729">
    <property type="entry name" value="Acyl-CoA N-acyltransferases (Nat)"/>
    <property type="match status" value="1"/>
</dbReference>
<reference evidence="2 3" key="1">
    <citation type="journal article" date="2021" name="Int. J. Syst. Evol. Microbiol.">
        <title>Reticulibacter mediterranei gen. nov., sp. nov., within the new family Reticulibacteraceae fam. nov., and Ktedonospora formicarum gen. nov., sp. nov., Ktedonobacter robiniae sp. nov., Dictyobacter formicarum sp. nov. and Dictyobacter arantiisoli sp. nov., belonging to the class Ktedonobacteria.</title>
        <authorList>
            <person name="Yabe S."/>
            <person name="Zheng Y."/>
            <person name="Wang C.M."/>
            <person name="Sakai Y."/>
            <person name="Abe K."/>
            <person name="Yokota A."/>
            <person name="Donadio S."/>
            <person name="Cavaletti L."/>
            <person name="Monciardini P."/>
        </authorList>
    </citation>
    <scope>NUCLEOTIDE SEQUENCE [LARGE SCALE GENOMIC DNA]</scope>
    <source>
        <strain evidence="2 3">SOSP1-30</strain>
    </source>
</reference>
<name>A0ABQ3UGT3_9CHLR</name>
<evidence type="ECO:0000259" key="1">
    <source>
        <dbReference type="PROSITE" id="PS51186"/>
    </source>
</evidence>